<evidence type="ECO:0000313" key="1">
    <source>
        <dbReference type="EMBL" id="CAK8687692.1"/>
    </source>
</evidence>
<dbReference type="Proteomes" id="UP001642483">
    <property type="component" value="Unassembled WGS sequence"/>
</dbReference>
<proteinExistence type="predicted"/>
<sequence length="105" mass="12429">MSKKSQKSAVVSYFERVDEEGYICQIEKIEEICAAKLGLKVFNLKRHIQRHHPDIFKTVLEEEQPKNKEDIQDSSTSKQQMLSQYFHSEILPQCFTIKYKKYDSI</sequence>
<comment type="caution">
    <text evidence="1">The sequence shown here is derived from an EMBL/GenBank/DDBJ whole genome shotgun (WGS) entry which is preliminary data.</text>
</comment>
<protein>
    <submittedName>
        <fullName evidence="1">Uncharacterized protein</fullName>
    </submittedName>
</protein>
<dbReference type="EMBL" id="CAWYQH010000105">
    <property type="protein sequence ID" value="CAK8687692.1"/>
    <property type="molecule type" value="Genomic_DNA"/>
</dbReference>
<accession>A0ABP0G7A5</accession>
<gene>
    <name evidence="1" type="ORF">CVLEPA_LOCUS19753</name>
</gene>
<reference evidence="1 2" key="1">
    <citation type="submission" date="2024-02" db="EMBL/GenBank/DDBJ databases">
        <authorList>
            <person name="Daric V."/>
            <person name="Darras S."/>
        </authorList>
    </citation>
    <scope>NUCLEOTIDE SEQUENCE [LARGE SCALE GENOMIC DNA]</scope>
</reference>
<evidence type="ECO:0000313" key="2">
    <source>
        <dbReference type="Proteomes" id="UP001642483"/>
    </source>
</evidence>
<keyword evidence="2" id="KW-1185">Reference proteome</keyword>
<name>A0ABP0G7A5_CLALP</name>
<organism evidence="1 2">
    <name type="scientific">Clavelina lepadiformis</name>
    <name type="common">Light-bulb sea squirt</name>
    <name type="synonym">Ascidia lepadiformis</name>
    <dbReference type="NCBI Taxonomy" id="159417"/>
    <lineage>
        <taxon>Eukaryota</taxon>
        <taxon>Metazoa</taxon>
        <taxon>Chordata</taxon>
        <taxon>Tunicata</taxon>
        <taxon>Ascidiacea</taxon>
        <taxon>Aplousobranchia</taxon>
        <taxon>Clavelinidae</taxon>
        <taxon>Clavelina</taxon>
    </lineage>
</organism>